<proteinExistence type="predicted"/>
<keyword evidence="3" id="KW-1185">Reference proteome</keyword>
<sequence length="262" mass="28525">MSTSELESAEAASVVTVRAKGSVDSTDIARAVRSIERVMRCRGIDETARARFTGPPAVAGPVLAQVNIDDRDTPIRVQVAGPPGFIATFVADRLDRTLTRLTDASGRRMWPDPARPQQVSVTSPRPIVRRKECELLVGDPDAATRVMDARDYDAHLFTDLETGEDAIVYWGGPLGVRLARQNRLQPPQRGTTVALAMNPRLPQCFTEAEAARRLCGYGLPFLFFTDPVTGRGKLLLRRYDGDLTLVTPAQSGCGSGPRRAVP</sequence>
<name>A0ABS0D008_9NOCA</name>
<protein>
    <recommendedName>
        <fullName evidence="1">Sigma 54 modulation/S30EA ribosomal protein C-terminal domain-containing protein</fullName>
    </recommendedName>
</protein>
<dbReference type="Pfam" id="PF16321">
    <property type="entry name" value="Ribosom_S30AE_C"/>
    <property type="match status" value="1"/>
</dbReference>
<organism evidence="2 3">
    <name type="scientific">Nocardia amamiensis</name>
    <dbReference type="NCBI Taxonomy" id="404578"/>
    <lineage>
        <taxon>Bacteria</taxon>
        <taxon>Bacillati</taxon>
        <taxon>Actinomycetota</taxon>
        <taxon>Actinomycetes</taxon>
        <taxon>Mycobacteriales</taxon>
        <taxon>Nocardiaceae</taxon>
        <taxon>Nocardia</taxon>
    </lineage>
</organism>
<dbReference type="Proteomes" id="UP000702209">
    <property type="component" value="Unassembled WGS sequence"/>
</dbReference>
<accession>A0ABS0D008</accession>
<dbReference type="Gene3D" id="3.30.505.50">
    <property type="entry name" value="Sigma 54 modulation/S30EA ribosomal protein, C-terminal domain"/>
    <property type="match status" value="1"/>
</dbReference>
<evidence type="ECO:0000259" key="1">
    <source>
        <dbReference type="Pfam" id="PF16321"/>
    </source>
</evidence>
<evidence type="ECO:0000313" key="3">
    <source>
        <dbReference type="Proteomes" id="UP000702209"/>
    </source>
</evidence>
<gene>
    <name evidence="2" type="ORF">IU459_31250</name>
</gene>
<dbReference type="InterPro" id="IPR032528">
    <property type="entry name" value="Ribosom_S30AE_C"/>
</dbReference>
<dbReference type="EMBL" id="JADLQX010000035">
    <property type="protein sequence ID" value="MBF6301991.1"/>
    <property type="molecule type" value="Genomic_DNA"/>
</dbReference>
<reference evidence="2 3" key="1">
    <citation type="submission" date="2020-10" db="EMBL/GenBank/DDBJ databases">
        <title>Identification of Nocardia species via Next-generation sequencing and recognition of intraspecies genetic diversity.</title>
        <authorList>
            <person name="Li P."/>
            <person name="Li P."/>
            <person name="Lu B."/>
        </authorList>
    </citation>
    <scope>NUCLEOTIDE SEQUENCE [LARGE SCALE GENOMIC DNA]</scope>
    <source>
        <strain evidence="2 3">BJ06-0157</strain>
    </source>
</reference>
<comment type="caution">
    <text evidence="2">The sequence shown here is derived from an EMBL/GenBank/DDBJ whole genome shotgun (WGS) entry which is preliminary data.</text>
</comment>
<evidence type="ECO:0000313" key="2">
    <source>
        <dbReference type="EMBL" id="MBF6301991.1"/>
    </source>
</evidence>
<dbReference type="InterPro" id="IPR038416">
    <property type="entry name" value="Ribosom_S30AE_C_sf"/>
</dbReference>
<feature type="domain" description="Sigma 54 modulation/S30EA ribosomal protein C-terminal" evidence="1">
    <location>
        <begin position="124"/>
        <end position="169"/>
    </location>
</feature>